<organism evidence="1 2">
    <name type="scientific">Litoreibacter arenae DSM 19593</name>
    <dbReference type="NCBI Taxonomy" id="1123360"/>
    <lineage>
        <taxon>Bacteria</taxon>
        <taxon>Pseudomonadati</taxon>
        <taxon>Pseudomonadota</taxon>
        <taxon>Alphaproteobacteria</taxon>
        <taxon>Rhodobacterales</taxon>
        <taxon>Roseobacteraceae</taxon>
        <taxon>Litoreibacter</taxon>
    </lineage>
</organism>
<dbReference type="Proteomes" id="UP000015351">
    <property type="component" value="Unassembled WGS sequence"/>
</dbReference>
<protein>
    <submittedName>
        <fullName evidence="1">Lipopolysaccharide biosynthesis protein</fullName>
    </submittedName>
</protein>
<evidence type="ECO:0000313" key="2">
    <source>
        <dbReference type="Proteomes" id="UP000015351"/>
    </source>
</evidence>
<dbReference type="EMBL" id="AONI01000011">
    <property type="protein sequence ID" value="EPX78538.1"/>
    <property type="molecule type" value="Genomic_DNA"/>
</dbReference>
<dbReference type="Pfam" id="PF05045">
    <property type="entry name" value="RgpF"/>
    <property type="match status" value="1"/>
</dbReference>
<dbReference type="RefSeq" id="WP_021100885.1">
    <property type="nucleotide sequence ID" value="NZ_KE557307.1"/>
</dbReference>
<keyword evidence="2" id="KW-1185">Reference proteome</keyword>
<comment type="caution">
    <text evidence="1">The sequence shown here is derived from an EMBL/GenBank/DDBJ whole genome shotgun (WGS) entry which is preliminary data.</text>
</comment>
<dbReference type="AlphaFoldDB" id="S9QG33"/>
<reference evidence="2" key="1">
    <citation type="journal article" date="2013" name="Stand. Genomic Sci.">
        <title>Genome sequence of the Litoreibacter arenae type strain (DSM 19593(T)), a member of the Roseobacter clade isolated from sea sand.</title>
        <authorList>
            <person name="Riedel T."/>
            <person name="Fiebig A."/>
            <person name="Petersen J."/>
            <person name="Gronow S."/>
            <person name="Kyrpides N.C."/>
            <person name="Goker M."/>
            <person name="Klenk H.P."/>
        </authorList>
    </citation>
    <scope>NUCLEOTIDE SEQUENCE [LARGE SCALE GENOMIC DNA]</scope>
    <source>
        <strain evidence="2">DSM 19593</strain>
    </source>
</reference>
<accession>S9QG33</accession>
<dbReference type="HOGENOM" id="CLU_670373_0_0_5"/>
<gene>
    <name evidence="1" type="ORF">thalar_02330</name>
</gene>
<dbReference type="STRING" id="1123360.thalar_02330"/>
<evidence type="ECO:0000313" key="1">
    <source>
        <dbReference type="EMBL" id="EPX78538.1"/>
    </source>
</evidence>
<dbReference type="eggNOG" id="COG3754">
    <property type="taxonomic scope" value="Bacteria"/>
</dbReference>
<proteinExistence type="predicted"/>
<sequence length="421" mass="48613">MLKRIVSYFHTLTLYPAARAMVTFQSERQRFKTMGQQPKVHFEASYEGQRIMLLALYEKGQLRPDVIRLIETARAEGLYVLAVNTLKLSNPSMFEGMIDCYIERPNFGRDFGSYKTGFLHVFKNNWHETCQRLLMINDSIFFSSERMPKFLNDMMNSDIEVLGSTENYDMEYHLGSFCIAIAQSVLKQPSFQKYWHSYRLTDVRPRVIKRGELKLSKVLKSCVSKHSAFNALYSASRFSSAIAADDNLLSFAITSVRTSTIFAWKRASLKNVADEYRDRFAVPKLEMEKSPKSIEIAVKEYFDEVHVQTYSELKEFLKSRLSTNNISDEHLRRIMHAEFLESFMSGSQIHQNASILIRLGLPIIKLDGLYRGIFSYEDMARICEMLKDDEGHELGALLISRPYGGRYLTGWKRAAFEAGLL</sequence>
<name>S9QG33_9RHOB</name>
<dbReference type="InterPro" id="IPR007739">
    <property type="entry name" value="RgpF"/>
</dbReference>
<dbReference type="OrthoDB" id="8849801at2"/>